<dbReference type="Proteomes" id="UP000008895">
    <property type="component" value="Chromosome"/>
</dbReference>
<keyword evidence="2" id="KW-1185">Reference proteome</keyword>
<reference evidence="1 2" key="1">
    <citation type="journal article" date="2011" name="J. Bacteriol.">
        <title>Complete genome sequence of the dog commensal and human pathogen Capnocytophaga canimorsus strain 5.</title>
        <authorList>
            <person name="Manfredi P."/>
            <person name="Pagni M."/>
            <person name="Cornelis G.R."/>
        </authorList>
    </citation>
    <scope>NUCLEOTIDE SEQUENCE [LARGE SCALE GENOMIC DNA]</scope>
    <source>
        <strain evidence="2">5</strain>
    </source>
</reference>
<gene>
    <name evidence="1" type="ordered locus">Ccan_21570</name>
</gene>
<sequence length="52" mass="6258">MLKNQSLRYLFLRKSSFYRVKIESRAGKYVNKKQKSVGKLAQIFYCESVFYL</sequence>
<dbReference type="AlphaFoldDB" id="F9YUN6"/>
<accession>F9YUN6</accession>
<organism evidence="1 2">
    <name type="scientific">Capnocytophaga canimorsus (strain 5)</name>
    <dbReference type="NCBI Taxonomy" id="860228"/>
    <lineage>
        <taxon>Bacteria</taxon>
        <taxon>Pseudomonadati</taxon>
        <taxon>Bacteroidota</taxon>
        <taxon>Flavobacteriia</taxon>
        <taxon>Flavobacteriales</taxon>
        <taxon>Flavobacteriaceae</taxon>
        <taxon>Capnocytophaga</taxon>
    </lineage>
</organism>
<proteinExistence type="predicted"/>
<evidence type="ECO:0000313" key="2">
    <source>
        <dbReference type="Proteomes" id="UP000008895"/>
    </source>
</evidence>
<dbReference type="EMBL" id="CP002113">
    <property type="protein sequence ID" value="AEK24273.1"/>
    <property type="molecule type" value="Genomic_DNA"/>
</dbReference>
<protein>
    <submittedName>
        <fullName evidence="1">Uncharacterized protein</fullName>
    </submittedName>
</protein>
<dbReference type="KEGG" id="ccm:Ccan_21570"/>
<name>F9YUN6_CAPCC</name>
<evidence type="ECO:0000313" key="1">
    <source>
        <dbReference type="EMBL" id="AEK24273.1"/>
    </source>
</evidence>
<dbReference type="HOGENOM" id="CLU_3077968_0_0_10"/>